<dbReference type="AlphaFoldDB" id="A0A7G6T3Y2"/>
<dbReference type="EMBL" id="CP050296">
    <property type="protein sequence ID" value="QND61464.1"/>
    <property type="molecule type" value="Genomic_DNA"/>
</dbReference>
<protein>
    <submittedName>
        <fullName evidence="2">PLxRFG domain-containing protein</fullName>
    </submittedName>
</protein>
<evidence type="ECO:0000313" key="2">
    <source>
        <dbReference type="EMBL" id="QND61464.1"/>
    </source>
</evidence>
<accession>A0A7G6T3Y2</accession>
<sequence>MVASNEARRDQAARMSAKEIEAEAFGLWAAGLTKVKPHTVLKAGWERMAKMVRQIHNLLAGRGFQTSEDVFGAAKAGDIAQRFPKGFTGSTAPSFQLAYHGTPHAFDRFSTAKIGTGEGFQSFGWGLYFASLKDVAETYRQMLARDGGQVIKVDVPENSELMLWDKPLDEQPPAVKRALRSMVDVVKKPGIFSREPEKTFRAITREVLAGKDWHSTTGGQLYGMLARRLGKGDANQQAASKALLQAGIPGHRYLDAGSRADGDGSYNYVVYDDGRVSMLDSDIALPERTHFQENDDGFDADAADASYSLTENRIVNEVKGRFTDFTPSALAAIPLNYFTELARPSMTAVGEYLRVKRFLDAYRGKKHAAADVIAQQWLKYARLGLGKAGKAKAAILAQLMHDATLAGADPSQTDDETVNKPGYSALRATWLSLSPAGKELFSTVRDAYVDQANELDSILLDNVRKAQEISRRKAEEAYNAEIERINAAKMQPMAKADALREATETYKSSSTRSVWSAKARLTKMRLAFEASRVPTPYFPLARFGRYFVTVRDVDGTVLSFSRRERSMDRDILAGDMRDAFPTAKVEVGVVENVNEMRQAMDPRMVAEIEEIVGGAGFDSATMTNVMDQIWQRYLQTMPDLSARKRFIHRKGVHGFDSDALRSFSSHMFHAGHQMGRLKYGHELQELTNEASDQARKSDDPTKGMTLANELRLRHKWVMNPTGSSVAQVMSSAAFVWYLGATPAAAIVNMTQTPMIGIPVLAGKYGGFAKASAAVLKAAFDSVVGKGSVQRANLTKEELAALDNFYESGLIDRTQSHDLAGVGDTGVRYSPLKAKVMGILSWAFHRTEVWNREVTALAAFRLAKAAGEDFTQAVDSAHDLTWKTHFDYSNSSRPRMMQNDFAKVALVFRAYNINMLYRVFRDIHQAIKGETAQARKEARYQAAGVVGMMSLLGGVTGVIGFNTMMMLASAVLGDDDDPMDFEQQFKKDMLDILGPQLGGVVLNGVPGHYLGIDLTSRIGMPDLWFRSPTKDLQGKNEFDYWVMNSLGASVSMIGQAFQGISLIGEGKVERGVETMAPKWMRDLMKSYRYLNEGVTNLKGDEIMSADQIKPWDIIAQSIGFTPAKISETYDRNSALQNAESRVQQQRQQLVNRFALASRMGDMDGRADALAAIKVFNKVPLHRSMPITIDTLHQSLKTRDRNDKKREDGVLIENRPLGKKLRAMLPDRVY</sequence>
<dbReference type="NCBIfam" id="NF032893">
    <property type="entry name" value="tail-700"/>
    <property type="match status" value="1"/>
</dbReference>
<evidence type="ECO:0000259" key="1">
    <source>
        <dbReference type="Pfam" id="PF18858"/>
    </source>
</evidence>
<proteinExistence type="predicted"/>
<feature type="domain" description="Large polyvalent protein-associated" evidence="1">
    <location>
        <begin position="311"/>
        <end position="495"/>
    </location>
</feature>
<dbReference type="Pfam" id="PF18858">
    <property type="entry name" value="LPD39"/>
    <property type="match status" value="1"/>
</dbReference>
<reference evidence="3" key="1">
    <citation type="journal article" date="2020" name="Mol. Plant Microbe">
        <title>Rhizobial microsymbionts of the narrowly endemic Oxytropis species growing in Kamchatka are characterized by significant genetic diversity and possess a set of genes that are associated with T3SS and T6SS secretion systems and can affect the development of symbiosis.</title>
        <authorList>
            <person name="Safronova V."/>
            <person name="Guro P."/>
            <person name="Sazanova A."/>
            <person name="Kuznetsova I."/>
            <person name="Belimov A."/>
            <person name="Yakubov V."/>
            <person name="Chirak E."/>
            <person name="Afonin A."/>
            <person name="Gogolev Y."/>
            <person name="Andronov E."/>
            <person name="Tikhonovich I."/>
        </authorList>
    </citation>
    <scope>NUCLEOTIDE SEQUENCE [LARGE SCALE GENOMIC DNA]</scope>
    <source>
        <strain evidence="3">583</strain>
    </source>
</reference>
<dbReference type="Proteomes" id="UP000515465">
    <property type="component" value="Chromosome"/>
</dbReference>
<name>A0A7G6T3Y2_9HYPH</name>
<dbReference type="InterPro" id="IPR041639">
    <property type="entry name" value="LPD39"/>
</dbReference>
<evidence type="ECO:0000313" key="3">
    <source>
        <dbReference type="Proteomes" id="UP000515465"/>
    </source>
</evidence>
<gene>
    <name evidence="2" type="ORF">HB778_30500</name>
</gene>
<organism evidence="2 3">
    <name type="scientific">Mesorhizobium huakuii</name>
    <dbReference type="NCBI Taxonomy" id="28104"/>
    <lineage>
        <taxon>Bacteria</taxon>
        <taxon>Pseudomonadati</taxon>
        <taxon>Pseudomonadota</taxon>
        <taxon>Alphaproteobacteria</taxon>
        <taxon>Hyphomicrobiales</taxon>
        <taxon>Phyllobacteriaceae</taxon>
        <taxon>Mesorhizobium</taxon>
    </lineage>
</organism>